<evidence type="ECO:0000256" key="1">
    <source>
        <dbReference type="SAM" id="Phobius"/>
    </source>
</evidence>
<organism evidence="2 3">
    <name type="scientific">Streptomyces rubradiris</name>
    <name type="common">Streptomyces achromogenes subsp. rubradiris</name>
    <dbReference type="NCBI Taxonomy" id="285531"/>
    <lineage>
        <taxon>Bacteria</taxon>
        <taxon>Bacillati</taxon>
        <taxon>Actinomycetota</taxon>
        <taxon>Actinomycetes</taxon>
        <taxon>Kitasatosporales</taxon>
        <taxon>Streptomycetaceae</taxon>
        <taxon>Streptomyces</taxon>
    </lineage>
</organism>
<reference evidence="3" key="1">
    <citation type="submission" date="2023-07" db="EMBL/GenBank/DDBJ databases">
        <title>Whole genome shotgun sequence of Streptomyces achromogenes subsp. rubradiris NBRC 14000.</title>
        <authorList>
            <person name="Komaki H."/>
            <person name="Tamura T."/>
        </authorList>
    </citation>
    <scope>NUCLEOTIDE SEQUENCE [LARGE SCALE GENOMIC DNA]</scope>
    <source>
        <strain evidence="3">NBRC 14000</strain>
    </source>
</reference>
<keyword evidence="1" id="KW-0472">Membrane</keyword>
<keyword evidence="1" id="KW-0812">Transmembrane</keyword>
<accession>A0ABQ3RA44</accession>
<dbReference type="EMBL" id="BNEA01000010">
    <property type="protein sequence ID" value="GHI52707.1"/>
    <property type="molecule type" value="Genomic_DNA"/>
</dbReference>
<dbReference type="Proteomes" id="UP000646738">
    <property type="component" value="Unassembled WGS sequence"/>
</dbReference>
<keyword evidence="3" id="KW-1185">Reference proteome</keyword>
<feature type="transmembrane region" description="Helical" evidence="1">
    <location>
        <begin position="39"/>
        <end position="64"/>
    </location>
</feature>
<protein>
    <submittedName>
        <fullName evidence="2">Uncharacterized protein</fullName>
    </submittedName>
</protein>
<evidence type="ECO:0000313" key="3">
    <source>
        <dbReference type="Proteomes" id="UP000646738"/>
    </source>
</evidence>
<keyword evidence="1" id="KW-1133">Transmembrane helix</keyword>
<evidence type="ECO:0000313" key="2">
    <source>
        <dbReference type="EMBL" id="GHI52707.1"/>
    </source>
</evidence>
<comment type="caution">
    <text evidence="2">The sequence shown here is derived from an EMBL/GenBank/DDBJ whole genome shotgun (WGS) entry which is preliminary data.</text>
</comment>
<dbReference type="RefSeq" id="WP_189998208.1">
    <property type="nucleotide sequence ID" value="NZ_BNCB01000020.1"/>
</dbReference>
<sequence>MSQLLQSMHDVLTLAAGGPAVPDFTPTLPDALKTPTGEILGYTAGGGLSGCVLGGLSGWAMIAIGHNSERPTLAARGKAAIVSSGLAAIGIAVTSGLVLGLYSMAKGS</sequence>
<proteinExistence type="predicted"/>
<feature type="transmembrane region" description="Helical" evidence="1">
    <location>
        <begin position="85"/>
        <end position="105"/>
    </location>
</feature>
<gene>
    <name evidence="2" type="ORF">Srubr_25530</name>
</gene>
<name>A0ABQ3RA44_STRRR</name>